<dbReference type="GO" id="GO:0008270">
    <property type="term" value="F:zinc ion binding"/>
    <property type="evidence" value="ECO:0007669"/>
    <property type="project" value="UniProtKB-KW"/>
</dbReference>
<keyword evidence="5" id="KW-0805">Transcription regulation</keyword>
<dbReference type="InterPro" id="IPR052035">
    <property type="entry name" value="ZnF_BED_domain_contain"/>
</dbReference>
<evidence type="ECO:0000256" key="10">
    <source>
        <dbReference type="SAM" id="MobiDB-lite"/>
    </source>
</evidence>
<evidence type="ECO:0000256" key="8">
    <source>
        <dbReference type="ARBA" id="ARBA00023242"/>
    </source>
</evidence>
<keyword evidence="4" id="KW-0862">Zinc</keyword>
<keyword evidence="8" id="KW-0539">Nucleus</keyword>
<evidence type="ECO:0000256" key="1">
    <source>
        <dbReference type="ARBA" id="ARBA00004123"/>
    </source>
</evidence>
<protein>
    <recommendedName>
        <fullName evidence="11">BED-type domain-containing protein</fullName>
    </recommendedName>
</protein>
<dbReference type="Pfam" id="PF05699">
    <property type="entry name" value="Dimer_Tnp_hAT"/>
    <property type="match status" value="1"/>
</dbReference>
<dbReference type="Ensembl" id="ENSCCRT00015047047.1">
    <property type="protein sequence ID" value="ENSCCRP00015045518.1"/>
    <property type="gene ID" value="ENSCCRG00015018882.1"/>
</dbReference>
<sequence>FENHESDSKGVDCLKRSNIWLYFDEAGSQKAKCKLCSIILSGQGGSTSNYRRHLQTKHPTALLVQVRQEESTKSTSASVDEELVKMIALDLQPFSVVDDTGFRRLLKALDPSYVLPNRKTISNTLVPQLYSKIKEEVMVKISKASAVCLTTDCWTSRTTTCFMASHTADNLAAELKKISIRKAEWKHLPCFAHTLNLIVRESLKPIQGILAKVKNVAEYVHRITVASERLKATQKQMGLEELKLKQDVVTRWNSTYYMLKRFWLQKEAIIATLALVNPSLPTLTLEEWDIIKDVCEILKPFEEVTVEISAERYVTASKVSLMARGLQKIVQRLRGAVSKHGPVIAMMNTLAEDMQNRFHNIEHFRLLSEATFLDPKFKQRAFHDAAAADDAAKSISATAARVWSSTGEQTQAEHTSPPAPSEQQSSIWEDFDERVADAVNISNPTSTAVAEMRGYLAETLIPRTEDPLAWWKARQAVYEGLTAVMKRRLCIVATFVPSERVFSKTGQIISERRNRLSPNKVSSSVLKSDASEGNGSRFSVLVIQKTIQPVLDSRKITAPAVGMCVRHLALLGVHLQFSLHSSSFSVLLNSLQRTAIRPLNYQVAN</sequence>
<dbReference type="Proteomes" id="UP000694700">
    <property type="component" value="Unplaced"/>
</dbReference>
<keyword evidence="7" id="KW-0804">Transcription</keyword>
<keyword evidence="3 9" id="KW-0863">Zinc-finger</keyword>
<dbReference type="InterPro" id="IPR008906">
    <property type="entry name" value="HATC_C_dom"/>
</dbReference>
<dbReference type="GO" id="GO:0003677">
    <property type="term" value="F:DNA binding"/>
    <property type="evidence" value="ECO:0007669"/>
    <property type="project" value="UniProtKB-KW"/>
</dbReference>
<dbReference type="SUPFAM" id="SSF140996">
    <property type="entry name" value="Hermes dimerisation domain"/>
    <property type="match status" value="1"/>
</dbReference>
<organism evidence="12 13">
    <name type="scientific">Cyprinus carpio</name>
    <name type="common">Common carp</name>
    <dbReference type="NCBI Taxonomy" id="7962"/>
    <lineage>
        <taxon>Eukaryota</taxon>
        <taxon>Metazoa</taxon>
        <taxon>Chordata</taxon>
        <taxon>Craniata</taxon>
        <taxon>Vertebrata</taxon>
        <taxon>Euteleostomi</taxon>
        <taxon>Actinopterygii</taxon>
        <taxon>Neopterygii</taxon>
        <taxon>Teleostei</taxon>
        <taxon>Ostariophysi</taxon>
        <taxon>Cypriniformes</taxon>
        <taxon>Cyprinidae</taxon>
        <taxon>Cyprininae</taxon>
        <taxon>Cyprinus</taxon>
    </lineage>
</organism>
<evidence type="ECO:0000256" key="2">
    <source>
        <dbReference type="ARBA" id="ARBA00022723"/>
    </source>
</evidence>
<dbReference type="InterPro" id="IPR012337">
    <property type="entry name" value="RNaseH-like_sf"/>
</dbReference>
<dbReference type="Pfam" id="PF02892">
    <property type="entry name" value="zf-BED"/>
    <property type="match status" value="1"/>
</dbReference>
<dbReference type="PANTHER" id="PTHR46481">
    <property type="entry name" value="ZINC FINGER BED DOMAIN-CONTAINING PROTEIN 4"/>
    <property type="match status" value="1"/>
</dbReference>
<dbReference type="GO" id="GO:0009791">
    <property type="term" value="P:post-embryonic development"/>
    <property type="evidence" value="ECO:0007669"/>
    <property type="project" value="UniProtKB-ARBA"/>
</dbReference>
<dbReference type="PANTHER" id="PTHR46481:SF10">
    <property type="entry name" value="ZINC FINGER BED DOMAIN-CONTAINING PROTEIN 39"/>
    <property type="match status" value="1"/>
</dbReference>
<evidence type="ECO:0000313" key="13">
    <source>
        <dbReference type="Proteomes" id="UP000694700"/>
    </source>
</evidence>
<accession>A0A8C1V6Q9</accession>
<evidence type="ECO:0000256" key="4">
    <source>
        <dbReference type="ARBA" id="ARBA00022833"/>
    </source>
</evidence>
<evidence type="ECO:0000256" key="6">
    <source>
        <dbReference type="ARBA" id="ARBA00023125"/>
    </source>
</evidence>
<proteinExistence type="predicted"/>
<comment type="subcellular location">
    <subcellularLocation>
        <location evidence="1">Nucleus</location>
    </subcellularLocation>
</comment>
<evidence type="ECO:0000256" key="5">
    <source>
        <dbReference type="ARBA" id="ARBA00023015"/>
    </source>
</evidence>
<dbReference type="SUPFAM" id="SSF57667">
    <property type="entry name" value="beta-beta-alpha zinc fingers"/>
    <property type="match status" value="1"/>
</dbReference>
<evidence type="ECO:0000256" key="7">
    <source>
        <dbReference type="ARBA" id="ARBA00023163"/>
    </source>
</evidence>
<feature type="compositionally biased region" description="Polar residues" evidence="10">
    <location>
        <begin position="403"/>
        <end position="414"/>
    </location>
</feature>
<feature type="region of interest" description="Disordered" evidence="10">
    <location>
        <begin position="403"/>
        <end position="425"/>
    </location>
</feature>
<evidence type="ECO:0000256" key="3">
    <source>
        <dbReference type="ARBA" id="ARBA00022771"/>
    </source>
</evidence>
<keyword evidence="2" id="KW-0479">Metal-binding</keyword>
<dbReference type="SMART" id="SM00614">
    <property type="entry name" value="ZnF_BED"/>
    <property type="match status" value="1"/>
</dbReference>
<feature type="domain" description="BED-type" evidence="11">
    <location>
        <begin position="14"/>
        <end position="59"/>
    </location>
</feature>
<dbReference type="Gene3D" id="1.10.10.1070">
    <property type="entry name" value="Zinc finger, BED domain-containing"/>
    <property type="match status" value="1"/>
</dbReference>
<reference evidence="12" key="1">
    <citation type="submission" date="2025-08" db="UniProtKB">
        <authorList>
            <consortium name="Ensembl"/>
        </authorList>
    </citation>
    <scope>IDENTIFICATION</scope>
</reference>
<dbReference type="SUPFAM" id="SSF53098">
    <property type="entry name" value="Ribonuclease H-like"/>
    <property type="match status" value="1"/>
</dbReference>
<keyword evidence="6" id="KW-0238">DNA-binding</keyword>
<evidence type="ECO:0000259" key="11">
    <source>
        <dbReference type="PROSITE" id="PS50808"/>
    </source>
</evidence>
<evidence type="ECO:0000313" key="12">
    <source>
        <dbReference type="Ensembl" id="ENSCCRP00015045518.1"/>
    </source>
</evidence>
<dbReference type="InterPro" id="IPR003656">
    <property type="entry name" value="Znf_BED"/>
</dbReference>
<dbReference type="GO" id="GO:0005634">
    <property type="term" value="C:nucleus"/>
    <property type="evidence" value="ECO:0007669"/>
    <property type="project" value="UniProtKB-SubCell"/>
</dbReference>
<dbReference type="GO" id="GO:0046983">
    <property type="term" value="F:protein dimerization activity"/>
    <property type="evidence" value="ECO:0007669"/>
    <property type="project" value="InterPro"/>
</dbReference>
<dbReference type="InterPro" id="IPR036236">
    <property type="entry name" value="Znf_C2H2_sf"/>
</dbReference>
<dbReference type="AlphaFoldDB" id="A0A8C1V6Q9"/>
<evidence type="ECO:0000256" key="9">
    <source>
        <dbReference type="PROSITE-ProRule" id="PRU00027"/>
    </source>
</evidence>
<name>A0A8C1V6Q9_CYPCA</name>
<dbReference type="PROSITE" id="PS50808">
    <property type="entry name" value="ZF_BED"/>
    <property type="match status" value="1"/>
</dbReference>